<name>A0A0L6UDY0_9BASI</name>
<dbReference type="Proteomes" id="UP000037035">
    <property type="component" value="Unassembled WGS sequence"/>
</dbReference>
<evidence type="ECO:0000256" key="1">
    <source>
        <dbReference type="SAM" id="MobiDB-lite"/>
    </source>
</evidence>
<accession>A0A0L6UDY0</accession>
<proteinExistence type="predicted"/>
<keyword evidence="3" id="KW-1185">Reference proteome</keyword>
<feature type="region of interest" description="Disordered" evidence="1">
    <location>
        <begin position="1"/>
        <end position="24"/>
    </location>
</feature>
<comment type="caution">
    <text evidence="2">The sequence shown here is derived from an EMBL/GenBank/DDBJ whole genome shotgun (WGS) entry which is preliminary data.</text>
</comment>
<feature type="region of interest" description="Disordered" evidence="1">
    <location>
        <begin position="53"/>
        <end position="80"/>
    </location>
</feature>
<dbReference type="VEuPathDB" id="FungiDB:VP01_726g5"/>
<feature type="compositionally biased region" description="Basic and acidic residues" evidence="1">
    <location>
        <begin position="1"/>
        <end position="20"/>
    </location>
</feature>
<sequence>MAKSKTRDRGTAQSDSKDGNGFRPKQLGVILENLSVIGDSGLKFLPRFPQEIAVGPNPALHPPQVPAPSQVNPSPLGRLP</sequence>
<dbReference type="AlphaFoldDB" id="A0A0L6UDY0"/>
<evidence type="ECO:0000313" key="3">
    <source>
        <dbReference type="Proteomes" id="UP000037035"/>
    </source>
</evidence>
<reference evidence="2 3" key="1">
    <citation type="submission" date="2015-08" db="EMBL/GenBank/DDBJ databases">
        <title>Next Generation Sequencing and Analysis of the Genome of Puccinia sorghi L Schw, the Causal Agent of Maize Common Rust.</title>
        <authorList>
            <person name="Rochi L."/>
            <person name="Burguener G."/>
            <person name="Darino M."/>
            <person name="Turjanski A."/>
            <person name="Kreff E."/>
            <person name="Dieguez M.J."/>
            <person name="Sacco F."/>
        </authorList>
    </citation>
    <scope>NUCLEOTIDE SEQUENCE [LARGE SCALE GENOMIC DNA]</scope>
    <source>
        <strain evidence="2 3">RO10H11247</strain>
    </source>
</reference>
<gene>
    <name evidence="2" type="ORF">VP01_726g5</name>
</gene>
<protein>
    <submittedName>
        <fullName evidence="2">Uncharacterized protein</fullName>
    </submittedName>
</protein>
<dbReference type="EMBL" id="LAVV01012683">
    <property type="protein sequence ID" value="KNZ46432.1"/>
    <property type="molecule type" value="Genomic_DNA"/>
</dbReference>
<evidence type="ECO:0000313" key="2">
    <source>
        <dbReference type="EMBL" id="KNZ46432.1"/>
    </source>
</evidence>
<organism evidence="2 3">
    <name type="scientific">Puccinia sorghi</name>
    <dbReference type="NCBI Taxonomy" id="27349"/>
    <lineage>
        <taxon>Eukaryota</taxon>
        <taxon>Fungi</taxon>
        <taxon>Dikarya</taxon>
        <taxon>Basidiomycota</taxon>
        <taxon>Pucciniomycotina</taxon>
        <taxon>Pucciniomycetes</taxon>
        <taxon>Pucciniales</taxon>
        <taxon>Pucciniaceae</taxon>
        <taxon>Puccinia</taxon>
    </lineage>
</organism>